<accession>F9ZUS4</accession>
<keyword evidence="5" id="KW-1185">Reference proteome</keyword>
<sequence length="152" mass="17608">MREGQLSFHLVEDGETVLRLYPLIVQLRPLLASPEDWLSRWRRQAEEGYRLISLHEGHEAIGLAGFRVQENLVHGRFLYVDDLVTDTKIRGQGHGERLMQHLFQHAASVGCTKLLLDTPMVNLPAQRFYRRCGLLATALRFSCSLERNWNRE</sequence>
<dbReference type="HOGENOM" id="CLU_013985_34_2_6"/>
<keyword evidence="4" id="KW-0614">Plasmid</keyword>
<protein>
    <submittedName>
        <fullName evidence="4">GCN5-related N-acetyltransferase</fullName>
    </submittedName>
</protein>
<dbReference type="KEGG" id="acu:Atc_m107"/>
<dbReference type="GO" id="GO:0016747">
    <property type="term" value="F:acyltransferase activity, transferring groups other than amino-acyl groups"/>
    <property type="evidence" value="ECO:0007669"/>
    <property type="project" value="InterPro"/>
</dbReference>
<dbReference type="PANTHER" id="PTHR43877">
    <property type="entry name" value="AMINOALKYLPHOSPHONATE N-ACETYLTRANSFERASE-RELATED-RELATED"/>
    <property type="match status" value="1"/>
</dbReference>
<feature type="domain" description="N-acetyltransferase" evidence="3">
    <location>
        <begin position="6"/>
        <end position="150"/>
    </location>
</feature>
<evidence type="ECO:0000313" key="4">
    <source>
        <dbReference type="EMBL" id="AEK59638.1"/>
    </source>
</evidence>
<keyword evidence="1" id="KW-0808">Transferase</keyword>
<dbReference type="InterPro" id="IPR000182">
    <property type="entry name" value="GNAT_dom"/>
</dbReference>
<geneLocation type="plasmid" evidence="4 5">
    <name>megaplasmid</name>
</geneLocation>
<name>F9ZUS4_ACICS</name>
<proteinExistence type="predicted"/>
<dbReference type="EMBL" id="CP002574">
    <property type="protein sequence ID" value="AEK59638.1"/>
    <property type="molecule type" value="Genomic_DNA"/>
</dbReference>
<evidence type="ECO:0000259" key="3">
    <source>
        <dbReference type="PROSITE" id="PS51186"/>
    </source>
</evidence>
<evidence type="ECO:0000256" key="2">
    <source>
        <dbReference type="ARBA" id="ARBA00023315"/>
    </source>
</evidence>
<gene>
    <name evidence="4" type="ordered locus">Atc_m107</name>
</gene>
<dbReference type="Proteomes" id="UP000006135">
    <property type="component" value="Plasmid megaplasmid"/>
</dbReference>
<evidence type="ECO:0000256" key="1">
    <source>
        <dbReference type="ARBA" id="ARBA00022679"/>
    </source>
</evidence>
<evidence type="ECO:0000313" key="5">
    <source>
        <dbReference type="Proteomes" id="UP000006135"/>
    </source>
</evidence>
<dbReference type="InterPro" id="IPR050832">
    <property type="entry name" value="Bact_Acetyltransf"/>
</dbReference>
<dbReference type="AlphaFoldDB" id="F9ZUS4"/>
<dbReference type="OrthoDB" id="9805924at2"/>
<dbReference type="CDD" id="cd04301">
    <property type="entry name" value="NAT_SF"/>
    <property type="match status" value="1"/>
</dbReference>
<dbReference type="InterPro" id="IPR016181">
    <property type="entry name" value="Acyl_CoA_acyltransferase"/>
</dbReference>
<dbReference type="PROSITE" id="PS51186">
    <property type="entry name" value="GNAT"/>
    <property type="match status" value="1"/>
</dbReference>
<keyword evidence="2" id="KW-0012">Acyltransferase</keyword>
<dbReference type="GeneID" id="92932884"/>
<dbReference type="SUPFAM" id="SSF55729">
    <property type="entry name" value="Acyl-CoA N-acyltransferases (Nat)"/>
    <property type="match status" value="1"/>
</dbReference>
<dbReference type="Gene3D" id="3.40.630.30">
    <property type="match status" value="1"/>
</dbReference>
<reference evidence="4 5" key="1">
    <citation type="journal article" date="2011" name="J. Genet. Genomics">
        <title>Unraveling the Acidithiobacillus caldus complete genome and its central metabolisms for carbon assimilation.</title>
        <authorList>
            <person name="You X.Y."/>
            <person name="Guo X."/>
            <person name="Zheng H.J."/>
            <person name="Zhang M.J."/>
            <person name="Liu L.J."/>
            <person name="Zhu Y.Q."/>
            <person name="Zhu B."/>
            <person name="Wang S.Y."/>
            <person name="Zhao G.P."/>
            <person name="Poetsch A."/>
            <person name="Jiang C.Y."/>
            <person name="Liu S.J."/>
        </authorList>
    </citation>
    <scope>NUCLEOTIDE SEQUENCE [LARGE SCALE GENOMIC DNA]</scope>
    <source>
        <strain evidence="4 5">SM-1</strain>
        <plasmid evidence="5">Plasmid megaplasmid</plasmid>
    </source>
</reference>
<dbReference type="Pfam" id="PF00583">
    <property type="entry name" value="Acetyltransf_1"/>
    <property type="match status" value="1"/>
</dbReference>
<dbReference type="RefSeq" id="WP_014003731.1">
    <property type="nucleotide sequence ID" value="NC_015850.1"/>
</dbReference>
<organism evidence="4 5">
    <name type="scientific">Acidithiobacillus caldus (strain SM-1)</name>
    <dbReference type="NCBI Taxonomy" id="990288"/>
    <lineage>
        <taxon>Bacteria</taxon>
        <taxon>Pseudomonadati</taxon>
        <taxon>Pseudomonadota</taxon>
        <taxon>Acidithiobacillia</taxon>
        <taxon>Acidithiobacillales</taxon>
        <taxon>Acidithiobacillaceae</taxon>
        <taxon>Acidithiobacillus</taxon>
    </lineage>
</organism>